<reference evidence="2" key="2">
    <citation type="journal article" date="2015" name="Fish Shellfish Immunol.">
        <title>Early steps in the European eel (Anguilla anguilla)-Vibrio vulnificus interaction in the gills: Role of the RtxA13 toxin.</title>
        <authorList>
            <person name="Callol A."/>
            <person name="Pajuelo D."/>
            <person name="Ebbesson L."/>
            <person name="Teles M."/>
            <person name="MacKenzie S."/>
            <person name="Amaro C."/>
        </authorList>
    </citation>
    <scope>NUCLEOTIDE SEQUENCE</scope>
</reference>
<evidence type="ECO:0000313" key="2">
    <source>
        <dbReference type="EMBL" id="JAH29633.1"/>
    </source>
</evidence>
<dbReference type="AlphaFoldDB" id="A0A0E9RMP4"/>
<evidence type="ECO:0000256" key="1">
    <source>
        <dbReference type="SAM" id="Phobius"/>
    </source>
</evidence>
<keyword evidence="1" id="KW-0472">Membrane</keyword>
<dbReference type="PROSITE" id="PS51257">
    <property type="entry name" value="PROKAR_LIPOPROTEIN"/>
    <property type="match status" value="1"/>
</dbReference>
<reference evidence="2" key="1">
    <citation type="submission" date="2014-11" db="EMBL/GenBank/DDBJ databases">
        <authorList>
            <person name="Amaro Gonzalez C."/>
        </authorList>
    </citation>
    <scope>NUCLEOTIDE SEQUENCE</scope>
</reference>
<organism evidence="2">
    <name type="scientific">Anguilla anguilla</name>
    <name type="common">European freshwater eel</name>
    <name type="synonym">Muraena anguilla</name>
    <dbReference type="NCBI Taxonomy" id="7936"/>
    <lineage>
        <taxon>Eukaryota</taxon>
        <taxon>Metazoa</taxon>
        <taxon>Chordata</taxon>
        <taxon>Craniata</taxon>
        <taxon>Vertebrata</taxon>
        <taxon>Euteleostomi</taxon>
        <taxon>Actinopterygii</taxon>
        <taxon>Neopterygii</taxon>
        <taxon>Teleostei</taxon>
        <taxon>Anguilliformes</taxon>
        <taxon>Anguillidae</taxon>
        <taxon>Anguilla</taxon>
    </lineage>
</organism>
<sequence length="78" mass="8506">MLVKGILSFCGYSPSSLCSCFITALSSPALVAPPPAHNASFSTFVTSISWLSFMLFFFHQSLYHLLIETSIALNKTTI</sequence>
<name>A0A0E9RMP4_ANGAN</name>
<keyword evidence="1" id="KW-0812">Transmembrane</keyword>
<dbReference type="EMBL" id="GBXM01078944">
    <property type="protein sequence ID" value="JAH29633.1"/>
    <property type="molecule type" value="Transcribed_RNA"/>
</dbReference>
<proteinExistence type="predicted"/>
<keyword evidence="1" id="KW-1133">Transmembrane helix</keyword>
<protein>
    <submittedName>
        <fullName evidence="2">Uncharacterized protein</fullName>
    </submittedName>
</protein>
<feature type="transmembrane region" description="Helical" evidence="1">
    <location>
        <begin position="41"/>
        <end position="58"/>
    </location>
</feature>
<accession>A0A0E9RMP4</accession>